<proteinExistence type="predicted"/>
<sequence length="129" mass="13821">MAAAWVISFALAAASLVQAQNPQCQTEMIGQITGNPLPLQPVPLLPPSSTWDITIPSVCVNAGLLVKVCDPDGPPLPTVTPLNNREIIVKRNANPLLQPAMVYVTVFCTESHRSNNYNVQPTVLAVPKL</sequence>
<dbReference type="OrthoDB" id="7319811at2759"/>
<feature type="signal peptide" evidence="1">
    <location>
        <begin position="1"/>
        <end position="19"/>
    </location>
</feature>
<accession>A0A9N9QWH0</accession>
<dbReference type="EMBL" id="OU893343">
    <property type="protein sequence ID" value="CAG9784760.1"/>
    <property type="molecule type" value="Genomic_DNA"/>
</dbReference>
<protein>
    <submittedName>
        <fullName evidence="2">Uncharacterized protein</fullName>
    </submittedName>
</protein>
<evidence type="ECO:0000256" key="1">
    <source>
        <dbReference type="SAM" id="SignalP"/>
    </source>
</evidence>
<keyword evidence="1" id="KW-0732">Signal</keyword>
<evidence type="ECO:0000313" key="3">
    <source>
        <dbReference type="Proteomes" id="UP001153714"/>
    </source>
</evidence>
<gene>
    <name evidence="2" type="ORF">DIATSA_LOCUS2834</name>
</gene>
<reference evidence="2" key="2">
    <citation type="submission" date="2022-10" db="EMBL/GenBank/DDBJ databases">
        <authorList>
            <consortium name="ENA_rothamsted_submissions"/>
            <consortium name="culmorum"/>
            <person name="King R."/>
        </authorList>
    </citation>
    <scope>NUCLEOTIDE SEQUENCE</scope>
</reference>
<dbReference type="Proteomes" id="UP001153714">
    <property type="component" value="Chromosome 12"/>
</dbReference>
<feature type="chain" id="PRO_5040439967" evidence="1">
    <location>
        <begin position="20"/>
        <end position="129"/>
    </location>
</feature>
<keyword evidence="3" id="KW-1185">Reference proteome</keyword>
<name>A0A9N9QWH0_9NEOP</name>
<dbReference type="AlphaFoldDB" id="A0A9N9QWH0"/>
<organism evidence="2 3">
    <name type="scientific">Diatraea saccharalis</name>
    <name type="common">sugarcane borer</name>
    <dbReference type="NCBI Taxonomy" id="40085"/>
    <lineage>
        <taxon>Eukaryota</taxon>
        <taxon>Metazoa</taxon>
        <taxon>Ecdysozoa</taxon>
        <taxon>Arthropoda</taxon>
        <taxon>Hexapoda</taxon>
        <taxon>Insecta</taxon>
        <taxon>Pterygota</taxon>
        <taxon>Neoptera</taxon>
        <taxon>Endopterygota</taxon>
        <taxon>Lepidoptera</taxon>
        <taxon>Glossata</taxon>
        <taxon>Ditrysia</taxon>
        <taxon>Pyraloidea</taxon>
        <taxon>Crambidae</taxon>
        <taxon>Crambinae</taxon>
        <taxon>Diatraea</taxon>
    </lineage>
</organism>
<reference evidence="2" key="1">
    <citation type="submission" date="2021-12" db="EMBL/GenBank/DDBJ databases">
        <authorList>
            <person name="King R."/>
        </authorList>
    </citation>
    <scope>NUCLEOTIDE SEQUENCE</scope>
</reference>
<evidence type="ECO:0000313" key="2">
    <source>
        <dbReference type="EMBL" id="CAG9784760.1"/>
    </source>
</evidence>